<accession>A0A5K7YR10</accession>
<name>A0A5K7YR10_9BACT</name>
<dbReference type="RefSeq" id="WP_155316856.1">
    <property type="nucleotide sequence ID" value="NZ_AP021874.1"/>
</dbReference>
<dbReference type="KEGG" id="dalk:DSCA_26640"/>
<gene>
    <name evidence="1" type="ORF">DSCA_26640</name>
</gene>
<evidence type="ECO:0000313" key="2">
    <source>
        <dbReference type="Proteomes" id="UP000427906"/>
    </source>
</evidence>
<dbReference type="AlphaFoldDB" id="A0A5K7YR10"/>
<organism evidence="1 2">
    <name type="scientific">Desulfosarcina alkanivorans</name>
    <dbReference type="NCBI Taxonomy" id="571177"/>
    <lineage>
        <taxon>Bacteria</taxon>
        <taxon>Pseudomonadati</taxon>
        <taxon>Thermodesulfobacteriota</taxon>
        <taxon>Desulfobacteria</taxon>
        <taxon>Desulfobacterales</taxon>
        <taxon>Desulfosarcinaceae</taxon>
        <taxon>Desulfosarcina</taxon>
    </lineage>
</organism>
<evidence type="ECO:0000313" key="1">
    <source>
        <dbReference type="EMBL" id="BBO68734.1"/>
    </source>
</evidence>
<proteinExistence type="predicted"/>
<dbReference type="EMBL" id="AP021874">
    <property type="protein sequence ID" value="BBO68734.1"/>
    <property type="molecule type" value="Genomic_DNA"/>
</dbReference>
<reference evidence="1 2" key="1">
    <citation type="submission" date="2019-11" db="EMBL/GenBank/DDBJ databases">
        <title>Comparative genomics of hydrocarbon-degrading Desulfosarcina strains.</title>
        <authorList>
            <person name="Watanabe M."/>
            <person name="Kojima H."/>
            <person name="Fukui M."/>
        </authorList>
    </citation>
    <scope>NUCLEOTIDE SEQUENCE [LARGE SCALE GENOMIC DNA]</scope>
    <source>
        <strain evidence="1 2">PL12</strain>
    </source>
</reference>
<keyword evidence="2" id="KW-1185">Reference proteome</keyword>
<dbReference type="Proteomes" id="UP000427906">
    <property type="component" value="Chromosome"/>
</dbReference>
<protein>
    <submittedName>
        <fullName evidence="1">Uncharacterized protein</fullName>
    </submittedName>
</protein>
<sequence>MPTIGSGQLPGPMVFLSYLKDLVLWARSMAAGYACMDYKRIQESESRILNPEEGFAIGSFLRKKPQARSDILTPGF</sequence>